<dbReference type="STRING" id="115783.SAMN02745119_01554"/>
<feature type="domain" description="CBS" evidence="3">
    <location>
        <begin position="8"/>
        <end position="65"/>
    </location>
</feature>
<dbReference type="EMBL" id="FUWR01000007">
    <property type="protein sequence ID" value="SJZ76507.1"/>
    <property type="molecule type" value="Genomic_DNA"/>
</dbReference>
<evidence type="ECO:0000259" key="3">
    <source>
        <dbReference type="PROSITE" id="PS51371"/>
    </source>
</evidence>
<protein>
    <submittedName>
        <fullName evidence="4">CBS domain-containing protein</fullName>
    </submittedName>
</protein>
<dbReference type="SUPFAM" id="SSF54631">
    <property type="entry name" value="CBS-domain pair"/>
    <property type="match status" value="1"/>
</dbReference>
<dbReference type="OrthoDB" id="9790355at2"/>
<dbReference type="AlphaFoldDB" id="A0A1T4NBU6"/>
<name>A0A1T4NBU6_9BACT</name>
<evidence type="ECO:0000256" key="2">
    <source>
        <dbReference type="PROSITE-ProRule" id="PRU00703"/>
    </source>
</evidence>
<dbReference type="InterPro" id="IPR000644">
    <property type="entry name" value="CBS_dom"/>
</dbReference>
<dbReference type="RefSeq" id="WP_078789860.1">
    <property type="nucleotide sequence ID" value="NZ_FUWR01000007.1"/>
</dbReference>
<dbReference type="PANTHER" id="PTHR43080:SF26">
    <property type="entry name" value="REGULATORY PROTEIN"/>
    <property type="match status" value="1"/>
</dbReference>
<dbReference type="CDD" id="cd04586">
    <property type="entry name" value="CBS_pair_BON_assoc"/>
    <property type="match status" value="1"/>
</dbReference>
<evidence type="ECO:0000256" key="1">
    <source>
        <dbReference type="ARBA" id="ARBA00023122"/>
    </source>
</evidence>
<dbReference type="PROSITE" id="PS51371">
    <property type="entry name" value="CBS"/>
    <property type="match status" value="2"/>
</dbReference>
<dbReference type="Gene3D" id="3.10.580.10">
    <property type="entry name" value="CBS-domain"/>
    <property type="match status" value="1"/>
</dbReference>
<dbReference type="Pfam" id="PF00571">
    <property type="entry name" value="CBS"/>
    <property type="match status" value="2"/>
</dbReference>
<accession>A0A1T4NBU6</accession>
<dbReference type="SMART" id="SM00116">
    <property type="entry name" value="CBS"/>
    <property type="match status" value="2"/>
</dbReference>
<sequence length="149" mass="16170">MKTVAEIMTKELFTVGTETTIRDLAELFVTHRISSLPVVDASGALLGIVTESDLVEQSKSVHLPTVISLFDWVIYLESEKTLEKELKKMGGRTVADIYQPEAVSIAPTASLSEAADLMSAHHTNALPVLDNGKLVGIVARIDIIRTLLV</sequence>
<feature type="domain" description="CBS" evidence="3">
    <location>
        <begin position="98"/>
        <end position="149"/>
    </location>
</feature>
<dbReference type="PANTHER" id="PTHR43080">
    <property type="entry name" value="CBS DOMAIN-CONTAINING PROTEIN CBSX3, MITOCHONDRIAL"/>
    <property type="match status" value="1"/>
</dbReference>
<reference evidence="5" key="1">
    <citation type="submission" date="2017-02" db="EMBL/GenBank/DDBJ databases">
        <authorList>
            <person name="Varghese N."/>
            <person name="Submissions S."/>
        </authorList>
    </citation>
    <scope>NUCLEOTIDE SEQUENCE [LARGE SCALE GENOMIC DNA]</scope>
    <source>
        <strain evidence="5">ATCC BAA-34</strain>
    </source>
</reference>
<dbReference type="InterPro" id="IPR051257">
    <property type="entry name" value="Diverse_CBS-Domain"/>
</dbReference>
<proteinExistence type="predicted"/>
<dbReference type="InterPro" id="IPR046342">
    <property type="entry name" value="CBS_dom_sf"/>
</dbReference>
<evidence type="ECO:0000313" key="5">
    <source>
        <dbReference type="Proteomes" id="UP000190102"/>
    </source>
</evidence>
<evidence type="ECO:0000313" key="4">
    <source>
        <dbReference type="EMBL" id="SJZ76507.1"/>
    </source>
</evidence>
<keyword evidence="1 2" id="KW-0129">CBS domain</keyword>
<gene>
    <name evidence="4" type="ORF">SAMN02745119_01554</name>
</gene>
<keyword evidence="5" id="KW-1185">Reference proteome</keyword>
<dbReference type="Proteomes" id="UP000190102">
    <property type="component" value="Unassembled WGS sequence"/>
</dbReference>
<organism evidence="4 5">
    <name type="scientific">Trichlorobacter thiogenes</name>
    <dbReference type="NCBI Taxonomy" id="115783"/>
    <lineage>
        <taxon>Bacteria</taxon>
        <taxon>Pseudomonadati</taxon>
        <taxon>Thermodesulfobacteriota</taxon>
        <taxon>Desulfuromonadia</taxon>
        <taxon>Geobacterales</taxon>
        <taxon>Geobacteraceae</taxon>
        <taxon>Trichlorobacter</taxon>
    </lineage>
</organism>